<keyword evidence="1" id="KW-0472">Membrane</keyword>
<protein>
    <recommendedName>
        <fullName evidence="4">Transmembrane protein</fullName>
    </recommendedName>
</protein>
<keyword evidence="1" id="KW-0812">Transmembrane</keyword>
<reference evidence="2 3" key="1">
    <citation type="submission" date="2024-02" db="EMBL/GenBank/DDBJ databases">
        <authorList>
            <person name="Vignale AGUSTIN F."/>
            <person name="Sosa J E."/>
            <person name="Modenutti C."/>
        </authorList>
    </citation>
    <scope>NUCLEOTIDE SEQUENCE [LARGE SCALE GENOMIC DNA]</scope>
</reference>
<accession>A0ABC8T7G6</accession>
<dbReference type="Proteomes" id="UP001642360">
    <property type="component" value="Unassembled WGS sequence"/>
</dbReference>
<organism evidence="2 3">
    <name type="scientific">Ilex paraguariensis</name>
    <name type="common">yerba mate</name>
    <dbReference type="NCBI Taxonomy" id="185542"/>
    <lineage>
        <taxon>Eukaryota</taxon>
        <taxon>Viridiplantae</taxon>
        <taxon>Streptophyta</taxon>
        <taxon>Embryophyta</taxon>
        <taxon>Tracheophyta</taxon>
        <taxon>Spermatophyta</taxon>
        <taxon>Magnoliopsida</taxon>
        <taxon>eudicotyledons</taxon>
        <taxon>Gunneridae</taxon>
        <taxon>Pentapetalae</taxon>
        <taxon>asterids</taxon>
        <taxon>campanulids</taxon>
        <taxon>Aquifoliales</taxon>
        <taxon>Aquifoliaceae</taxon>
        <taxon>Ilex</taxon>
    </lineage>
</organism>
<comment type="caution">
    <text evidence="2">The sequence shown here is derived from an EMBL/GenBank/DDBJ whole genome shotgun (WGS) entry which is preliminary data.</text>
</comment>
<evidence type="ECO:0008006" key="4">
    <source>
        <dbReference type="Google" id="ProtNLM"/>
    </source>
</evidence>
<sequence length="71" mass="7200">MWASLPGHDVTLVGFGKVHGGFSPSAAFSSYHSAAYLLVGCTTCGACGMLLVFVLLFYLNGGCVVGVAASI</sequence>
<evidence type="ECO:0000313" key="2">
    <source>
        <dbReference type="EMBL" id="CAK9165353.1"/>
    </source>
</evidence>
<dbReference type="AlphaFoldDB" id="A0ABC8T7G6"/>
<keyword evidence="3" id="KW-1185">Reference proteome</keyword>
<name>A0ABC8T7G6_9AQUA</name>
<gene>
    <name evidence="2" type="ORF">ILEXP_LOCUS34527</name>
</gene>
<keyword evidence="1" id="KW-1133">Transmembrane helix</keyword>
<dbReference type="EMBL" id="CAUOFW020004380">
    <property type="protein sequence ID" value="CAK9165353.1"/>
    <property type="molecule type" value="Genomic_DNA"/>
</dbReference>
<proteinExistence type="predicted"/>
<feature type="transmembrane region" description="Helical" evidence="1">
    <location>
        <begin position="34"/>
        <end position="59"/>
    </location>
</feature>
<evidence type="ECO:0000256" key="1">
    <source>
        <dbReference type="SAM" id="Phobius"/>
    </source>
</evidence>
<evidence type="ECO:0000313" key="3">
    <source>
        <dbReference type="Proteomes" id="UP001642360"/>
    </source>
</evidence>